<sequence>MNTNFKLKKTFALTGLLSSVILFAGCQTAEKSEPQADAKVKNVIMMIGDGMGPQQVGLLQEYATNAPNSIYKDAPTGISKFMEAGVVGLSQHNPAYNIVVDSASSASQLATGVPSPSESVGLDAQGNPAETILELAQKSGKATGLVSDTRLTHATPASFAAHRAHRSLENRIAEDMLETKADVMLSGGLRHWIPKSANDKGELYQQLTKRTDGTVKIKSKRKDEKNLLTEAEQSGYQVALTRAELDSVKDGKLLGLFAYSGMADGIQHTLNKDNPARTQPTLKEMTEKALNILSQDPDGFFLMIEGGRIDWAGHDNDASTMLHEMLKFDETINYVYEWVKDRNDTLVVITADHETGGFGFSYTRANIPSPEALNGEGFKEQAYKPNFNFGSFDILDKMYAQKMSYPDMFSAFSKTDKTAADLMKIVNENSAFDITLAQAEEILASEPNFYQVDDHKYLSAKSFPKVSDFKAFYVYGEEVRHDLLGRAVAEEQNVIWGTGTHTSTPVPVIAFGPESASKQFGKMIHHTDLGRMAKEVVAN</sequence>
<keyword evidence="5" id="KW-1185">Reference proteome</keyword>
<dbReference type="PROSITE" id="PS51257">
    <property type="entry name" value="PROKAR_LIPOPROTEIN"/>
    <property type="match status" value="1"/>
</dbReference>
<name>A0ABP7MKJ5_9GAMM</name>
<reference evidence="5" key="1">
    <citation type="journal article" date="2019" name="Int. J. Syst. Evol. Microbiol.">
        <title>The Global Catalogue of Microorganisms (GCM) 10K type strain sequencing project: providing services to taxonomists for standard genome sequencing and annotation.</title>
        <authorList>
            <consortium name="The Broad Institute Genomics Platform"/>
            <consortium name="The Broad Institute Genome Sequencing Center for Infectious Disease"/>
            <person name="Wu L."/>
            <person name="Ma J."/>
        </authorList>
    </citation>
    <scope>NUCLEOTIDE SEQUENCE [LARGE SCALE GENOMIC DNA]</scope>
    <source>
        <strain evidence="5">JCM 17551</strain>
    </source>
</reference>
<keyword evidence="1" id="KW-0597">Phosphoprotein</keyword>
<dbReference type="SMART" id="SM00098">
    <property type="entry name" value="alkPPc"/>
    <property type="match status" value="1"/>
</dbReference>
<gene>
    <name evidence="4" type="ORF">GCM10022277_21710</name>
</gene>
<feature type="signal peptide" evidence="3">
    <location>
        <begin position="1"/>
        <end position="24"/>
    </location>
</feature>
<dbReference type="EMBL" id="BAABBN010000007">
    <property type="protein sequence ID" value="GAA3925320.1"/>
    <property type="molecule type" value="Genomic_DNA"/>
</dbReference>
<dbReference type="InterPro" id="IPR042085">
    <property type="entry name" value="Ap_crown"/>
</dbReference>
<evidence type="ECO:0000313" key="4">
    <source>
        <dbReference type="EMBL" id="GAA3925320.1"/>
    </source>
</evidence>
<proteinExistence type="inferred from homology"/>
<dbReference type="InterPro" id="IPR017850">
    <property type="entry name" value="Alkaline_phosphatase_core_sf"/>
</dbReference>
<dbReference type="RefSeq" id="WP_344798455.1">
    <property type="nucleotide sequence ID" value="NZ_BAABBN010000007.1"/>
</dbReference>
<dbReference type="CDD" id="cd16012">
    <property type="entry name" value="ALP"/>
    <property type="match status" value="1"/>
</dbReference>
<comment type="caution">
    <text evidence="4">The sequence shown here is derived from an EMBL/GenBank/DDBJ whole genome shotgun (WGS) entry which is preliminary data.</text>
</comment>
<keyword evidence="3" id="KW-0732">Signal</keyword>
<dbReference type="Gene3D" id="3.40.720.10">
    <property type="entry name" value="Alkaline Phosphatase, subunit A"/>
    <property type="match status" value="1"/>
</dbReference>
<protein>
    <submittedName>
        <fullName evidence="4">Alkaline phosphatase</fullName>
    </submittedName>
</protein>
<organism evidence="4 5">
    <name type="scientific">Litoribacillus peritrichatus</name>
    <dbReference type="NCBI Taxonomy" id="718191"/>
    <lineage>
        <taxon>Bacteria</taxon>
        <taxon>Pseudomonadati</taxon>
        <taxon>Pseudomonadota</taxon>
        <taxon>Gammaproteobacteria</taxon>
        <taxon>Oceanospirillales</taxon>
        <taxon>Oceanospirillaceae</taxon>
        <taxon>Litoribacillus</taxon>
    </lineage>
</organism>
<dbReference type="Gene3D" id="1.10.1200.140">
    <property type="entry name" value="Alkaline phosphatase, crown domain"/>
    <property type="match status" value="1"/>
</dbReference>
<evidence type="ECO:0000256" key="3">
    <source>
        <dbReference type="SAM" id="SignalP"/>
    </source>
</evidence>
<dbReference type="PRINTS" id="PR00113">
    <property type="entry name" value="ALKPHPHTASE"/>
</dbReference>
<evidence type="ECO:0000256" key="1">
    <source>
        <dbReference type="ARBA" id="ARBA00022553"/>
    </source>
</evidence>
<feature type="chain" id="PRO_5047245380" evidence="3">
    <location>
        <begin position="25"/>
        <end position="539"/>
    </location>
</feature>
<evidence type="ECO:0000256" key="2">
    <source>
        <dbReference type="RuleBase" id="RU003946"/>
    </source>
</evidence>
<dbReference type="InterPro" id="IPR001952">
    <property type="entry name" value="Alkaline_phosphatase"/>
</dbReference>
<comment type="similarity">
    <text evidence="2">Belongs to the alkaline phosphatase family.</text>
</comment>
<dbReference type="Proteomes" id="UP001501565">
    <property type="component" value="Unassembled WGS sequence"/>
</dbReference>
<dbReference type="PANTHER" id="PTHR11596">
    <property type="entry name" value="ALKALINE PHOSPHATASE"/>
    <property type="match status" value="1"/>
</dbReference>
<accession>A0ABP7MKJ5</accession>
<evidence type="ECO:0000313" key="5">
    <source>
        <dbReference type="Proteomes" id="UP001501565"/>
    </source>
</evidence>
<dbReference type="PANTHER" id="PTHR11596:SF5">
    <property type="entry name" value="ALKALINE PHOSPHATASE"/>
    <property type="match status" value="1"/>
</dbReference>
<dbReference type="Pfam" id="PF00245">
    <property type="entry name" value="Alk_phosphatase"/>
    <property type="match status" value="1"/>
</dbReference>
<dbReference type="SUPFAM" id="SSF53649">
    <property type="entry name" value="Alkaline phosphatase-like"/>
    <property type="match status" value="1"/>
</dbReference>